<keyword evidence="3" id="KW-1185">Reference proteome</keyword>
<evidence type="ECO:0000313" key="2">
    <source>
        <dbReference type="EMBL" id="KAE8404304.1"/>
    </source>
</evidence>
<evidence type="ECO:0000313" key="3">
    <source>
        <dbReference type="Proteomes" id="UP000325579"/>
    </source>
</evidence>
<dbReference type="Proteomes" id="UP000325579">
    <property type="component" value="Unassembled WGS sequence"/>
</dbReference>
<dbReference type="AlphaFoldDB" id="A0A5N7DDH7"/>
<dbReference type="OrthoDB" id="429813at2759"/>
<dbReference type="GeneID" id="43666583"/>
<protein>
    <submittedName>
        <fullName evidence="2">Uncharacterized protein</fullName>
    </submittedName>
</protein>
<dbReference type="EMBL" id="ML736768">
    <property type="protein sequence ID" value="KAE8404304.1"/>
    <property type="molecule type" value="Genomic_DNA"/>
</dbReference>
<evidence type="ECO:0000256" key="1">
    <source>
        <dbReference type="SAM" id="MobiDB-lite"/>
    </source>
</evidence>
<accession>A0A5N7DDH7</accession>
<feature type="region of interest" description="Disordered" evidence="1">
    <location>
        <begin position="72"/>
        <end position="106"/>
    </location>
</feature>
<feature type="compositionally biased region" description="Basic and acidic residues" evidence="1">
    <location>
        <begin position="82"/>
        <end position="100"/>
    </location>
</feature>
<organism evidence="2 3">
    <name type="scientific">Aspergillus pseudonomiae</name>
    <dbReference type="NCBI Taxonomy" id="1506151"/>
    <lineage>
        <taxon>Eukaryota</taxon>
        <taxon>Fungi</taxon>
        <taxon>Dikarya</taxon>
        <taxon>Ascomycota</taxon>
        <taxon>Pezizomycotina</taxon>
        <taxon>Eurotiomycetes</taxon>
        <taxon>Eurotiomycetidae</taxon>
        <taxon>Eurotiales</taxon>
        <taxon>Aspergillaceae</taxon>
        <taxon>Aspergillus</taxon>
        <taxon>Aspergillus subgen. Circumdati</taxon>
    </lineage>
</organism>
<gene>
    <name evidence="2" type="ORF">BDV37DRAFT_247637</name>
</gene>
<proteinExistence type="predicted"/>
<dbReference type="RefSeq" id="XP_031941623.1">
    <property type="nucleotide sequence ID" value="XM_032081892.1"/>
</dbReference>
<name>A0A5N7DDH7_9EURO</name>
<sequence>MLSDLNTVKASMRETREWLAQNQEPMIFNPGATRVAEVQGFASNSRRSAYCFCVFCLVICSVQLSMQHKVSRTTQINTSKQNQERSTGDEEQFKRVDRARHMSSVN</sequence>
<reference evidence="2 3" key="1">
    <citation type="submission" date="2019-04" db="EMBL/GenBank/DDBJ databases">
        <authorList>
            <consortium name="DOE Joint Genome Institute"/>
            <person name="Mondo S."/>
            <person name="Kjaerbolling I."/>
            <person name="Vesth T."/>
            <person name="Frisvad J.C."/>
            <person name="Nybo J.L."/>
            <person name="Theobald S."/>
            <person name="Kildgaard S."/>
            <person name="Isbrandt T."/>
            <person name="Kuo A."/>
            <person name="Sato A."/>
            <person name="Lyhne E.K."/>
            <person name="Kogle M.E."/>
            <person name="Wiebenga A."/>
            <person name="Kun R.S."/>
            <person name="Lubbers R.J."/>
            <person name="Makela M.R."/>
            <person name="Barry K."/>
            <person name="Chovatia M."/>
            <person name="Clum A."/>
            <person name="Daum C."/>
            <person name="Haridas S."/>
            <person name="He G."/>
            <person name="LaButti K."/>
            <person name="Lipzen A."/>
            <person name="Riley R."/>
            <person name="Salamov A."/>
            <person name="Simmons B.A."/>
            <person name="Magnuson J.K."/>
            <person name="Henrissat B."/>
            <person name="Mortensen U.H."/>
            <person name="Larsen T.O."/>
            <person name="Devries R.P."/>
            <person name="Grigoriev I.V."/>
            <person name="Machida M."/>
            <person name="Baker S.E."/>
            <person name="Andersen M.R."/>
            <person name="Cantor M.N."/>
            <person name="Hua S.X."/>
        </authorList>
    </citation>
    <scope>NUCLEOTIDE SEQUENCE [LARGE SCALE GENOMIC DNA]</scope>
    <source>
        <strain evidence="2 3">CBS 119388</strain>
    </source>
</reference>
<feature type="compositionally biased region" description="Polar residues" evidence="1">
    <location>
        <begin position="72"/>
        <end position="81"/>
    </location>
</feature>